<evidence type="ECO:0000313" key="7">
    <source>
        <dbReference type="EMBL" id="OGZ02628.1"/>
    </source>
</evidence>
<feature type="domain" description="Translation elongation factor EFTs/EF1B dimerisation" evidence="6">
    <location>
        <begin position="71"/>
        <end position="148"/>
    </location>
</feature>
<evidence type="ECO:0000256" key="2">
    <source>
        <dbReference type="ARBA" id="ARBA00016956"/>
    </source>
</evidence>
<sequence length="149" mass="16749">MKDDINTIQKLREVTGAGVMECKRAFTDAKGDFEEAKKLIHERGLVKVEKRSGRETGAGLIESYVHNERIGVLVDVRAETDFVVRSEPFRALVHELAMQLAAMPAENVEAFLAQPYIRDETKTVHDLVKDVIARVGENVRVNGFSRLEI</sequence>
<dbReference type="Gene3D" id="1.10.8.10">
    <property type="entry name" value="DNA helicase RuvA subunit, C-terminal domain"/>
    <property type="match status" value="1"/>
</dbReference>
<comment type="function">
    <text evidence="5">Associates with the EF-Tu.GDP complex and induces the exchange of GDP to GTP. It remains bound to the aminoacyl-tRNA.EF-Tu.GTP complex up to the GTP hydrolysis stage on the ribosome.</text>
</comment>
<dbReference type="InterPro" id="IPR001816">
    <property type="entry name" value="Transl_elong_EFTs/EF1B"/>
</dbReference>
<dbReference type="Pfam" id="PF00889">
    <property type="entry name" value="EF_TS"/>
    <property type="match status" value="1"/>
</dbReference>
<evidence type="ECO:0000256" key="5">
    <source>
        <dbReference type="HAMAP-Rule" id="MF_00050"/>
    </source>
</evidence>
<evidence type="ECO:0000259" key="6">
    <source>
        <dbReference type="Pfam" id="PF00889"/>
    </source>
</evidence>
<evidence type="ECO:0000313" key="8">
    <source>
        <dbReference type="Proteomes" id="UP000178348"/>
    </source>
</evidence>
<keyword evidence="5" id="KW-0963">Cytoplasm</keyword>
<comment type="subcellular location">
    <subcellularLocation>
        <location evidence="5">Cytoplasm</location>
    </subcellularLocation>
</comment>
<keyword evidence="3 5" id="KW-0251">Elongation factor</keyword>
<dbReference type="GO" id="GO:0005737">
    <property type="term" value="C:cytoplasm"/>
    <property type="evidence" value="ECO:0007669"/>
    <property type="project" value="UniProtKB-SubCell"/>
</dbReference>
<dbReference type="InterPro" id="IPR036402">
    <property type="entry name" value="EF-Ts_dimer_sf"/>
</dbReference>
<name>A0A1G2CQ97_9BACT</name>
<evidence type="ECO:0000256" key="1">
    <source>
        <dbReference type="ARBA" id="ARBA00005532"/>
    </source>
</evidence>
<dbReference type="HAMAP" id="MF_00050">
    <property type="entry name" value="EF_Ts"/>
    <property type="match status" value="1"/>
</dbReference>
<dbReference type="AlphaFoldDB" id="A0A1G2CQ97"/>
<dbReference type="PANTHER" id="PTHR11741:SF0">
    <property type="entry name" value="ELONGATION FACTOR TS, MITOCHONDRIAL"/>
    <property type="match status" value="1"/>
</dbReference>
<dbReference type="GO" id="GO:0003746">
    <property type="term" value="F:translation elongation factor activity"/>
    <property type="evidence" value="ECO:0007669"/>
    <property type="project" value="UniProtKB-UniRule"/>
</dbReference>
<dbReference type="NCBIfam" id="TIGR00116">
    <property type="entry name" value="tsf"/>
    <property type="match status" value="1"/>
</dbReference>
<organism evidence="7 8">
    <name type="scientific">Candidatus Liptonbacteria bacterium RIFCSPLOWO2_01_FULL_53_13</name>
    <dbReference type="NCBI Taxonomy" id="1798651"/>
    <lineage>
        <taxon>Bacteria</taxon>
        <taxon>Candidatus Liptoniibacteriota</taxon>
    </lineage>
</organism>
<proteinExistence type="inferred from homology"/>
<dbReference type="SUPFAM" id="SSF46934">
    <property type="entry name" value="UBA-like"/>
    <property type="match status" value="1"/>
</dbReference>
<dbReference type="Gene3D" id="3.30.479.20">
    <property type="entry name" value="Elongation factor Ts, dimerisation domain"/>
    <property type="match status" value="1"/>
</dbReference>
<dbReference type="SUPFAM" id="SSF54713">
    <property type="entry name" value="Elongation factor Ts (EF-Ts), dimerisation domain"/>
    <property type="match status" value="1"/>
</dbReference>
<dbReference type="EMBL" id="MHLB01000006">
    <property type="protein sequence ID" value="OGZ02628.1"/>
    <property type="molecule type" value="Genomic_DNA"/>
</dbReference>
<dbReference type="FunFam" id="1.10.8.10:FF:000001">
    <property type="entry name" value="Elongation factor Ts"/>
    <property type="match status" value="1"/>
</dbReference>
<gene>
    <name evidence="5" type="primary">tsf</name>
    <name evidence="7" type="ORF">A2946_03150</name>
</gene>
<dbReference type="Proteomes" id="UP000178348">
    <property type="component" value="Unassembled WGS sequence"/>
</dbReference>
<comment type="similarity">
    <text evidence="1 5">Belongs to the EF-Ts family.</text>
</comment>
<evidence type="ECO:0000256" key="4">
    <source>
        <dbReference type="ARBA" id="ARBA00022917"/>
    </source>
</evidence>
<comment type="caution">
    <text evidence="7">The sequence shown here is derived from an EMBL/GenBank/DDBJ whole genome shotgun (WGS) entry which is preliminary data.</text>
</comment>
<protein>
    <recommendedName>
        <fullName evidence="2 5">Elongation factor Ts</fullName>
        <shortName evidence="5">EF-Ts</shortName>
    </recommendedName>
</protein>
<dbReference type="InterPro" id="IPR014039">
    <property type="entry name" value="Transl_elong_EFTs/EF1B_dimer"/>
</dbReference>
<dbReference type="CDD" id="cd14275">
    <property type="entry name" value="UBA_EF-Ts"/>
    <property type="match status" value="1"/>
</dbReference>
<evidence type="ECO:0000256" key="3">
    <source>
        <dbReference type="ARBA" id="ARBA00022768"/>
    </source>
</evidence>
<dbReference type="PANTHER" id="PTHR11741">
    <property type="entry name" value="ELONGATION FACTOR TS"/>
    <property type="match status" value="1"/>
</dbReference>
<feature type="region of interest" description="Involved in Mg(2+) ion dislocation from EF-Tu" evidence="5">
    <location>
        <begin position="80"/>
        <end position="83"/>
    </location>
</feature>
<accession>A0A1G2CQ97</accession>
<keyword evidence="4 5" id="KW-0648">Protein biosynthesis</keyword>
<dbReference type="InterPro" id="IPR009060">
    <property type="entry name" value="UBA-like_sf"/>
</dbReference>
<reference evidence="7 8" key="1">
    <citation type="journal article" date="2016" name="Nat. Commun.">
        <title>Thousands of microbial genomes shed light on interconnected biogeochemical processes in an aquifer system.</title>
        <authorList>
            <person name="Anantharaman K."/>
            <person name="Brown C.T."/>
            <person name="Hug L.A."/>
            <person name="Sharon I."/>
            <person name="Castelle C.J."/>
            <person name="Probst A.J."/>
            <person name="Thomas B.C."/>
            <person name="Singh A."/>
            <person name="Wilkins M.J."/>
            <person name="Karaoz U."/>
            <person name="Brodie E.L."/>
            <person name="Williams K.H."/>
            <person name="Hubbard S.S."/>
            <person name="Banfield J.F."/>
        </authorList>
    </citation>
    <scope>NUCLEOTIDE SEQUENCE [LARGE SCALE GENOMIC DNA]</scope>
</reference>